<dbReference type="EC" id="2.7.7.41" evidence="6 20"/>
<gene>
    <name evidence="21" type="ORF">BV898_06380</name>
</gene>
<evidence type="ECO:0000256" key="13">
    <source>
        <dbReference type="ARBA" id="ARBA00023098"/>
    </source>
</evidence>
<organism evidence="21 22">
    <name type="scientific">Hypsibius exemplaris</name>
    <name type="common">Freshwater tardigrade</name>
    <dbReference type="NCBI Taxonomy" id="2072580"/>
    <lineage>
        <taxon>Eukaryota</taxon>
        <taxon>Metazoa</taxon>
        <taxon>Ecdysozoa</taxon>
        <taxon>Tardigrada</taxon>
        <taxon>Eutardigrada</taxon>
        <taxon>Parachela</taxon>
        <taxon>Hypsibioidea</taxon>
        <taxon>Hypsibiidae</taxon>
        <taxon>Hypsibius</taxon>
    </lineage>
</organism>
<keyword evidence="16 20" id="KW-0594">Phospholipid biosynthesis</keyword>
<keyword evidence="11 20" id="KW-0999">Mitochondrion inner membrane</keyword>
<evidence type="ECO:0000256" key="12">
    <source>
        <dbReference type="ARBA" id="ARBA00022842"/>
    </source>
</evidence>
<name>A0A1W0WWP9_HYPEX</name>
<evidence type="ECO:0000313" key="22">
    <source>
        <dbReference type="Proteomes" id="UP000192578"/>
    </source>
</evidence>
<comment type="caution">
    <text evidence="21">The sequence shown here is derived from an EMBL/GenBank/DDBJ whole genome shotgun (WGS) entry which is preliminary data.</text>
</comment>
<evidence type="ECO:0000256" key="2">
    <source>
        <dbReference type="ARBA" id="ARBA00004443"/>
    </source>
</evidence>
<evidence type="ECO:0000256" key="17">
    <source>
        <dbReference type="ARBA" id="ARBA00023264"/>
    </source>
</evidence>
<comment type="pathway">
    <text evidence="4">Lipid metabolism.</text>
</comment>
<comment type="pathway">
    <text evidence="3 20">Phospholipid metabolism; CDP-diacylglycerol biosynthesis; CDP-diacylglycerol from sn-glycerol 3-phosphate: step 3/3.</text>
</comment>
<dbReference type="AlphaFoldDB" id="A0A1W0WWP9"/>
<dbReference type="GO" id="GO:0004605">
    <property type="term" value="F:phosphatidate cytidylyltransferase activity"/>
    <property type="evidence" value="ECO:0007669"/>
    <property type="project" value="UniProtKB-UniRule"/>
</dbReference>
<keyword evidence="13 20" id="KW-0443">Lipid metabolism</keyword>
<proteinExistence type="inferred from homology"/>
<protein>
    <recommendedName>
        <fullName evidence="7 20">Phosphatidate cytidylyltransferase, mitochondrial</fullName>
        <ecNumber evidence="6 20">2.7.7.41</ecNumber>
    </recommendedName>
    <alternativeName>
        <fullName evidence="18 20">CDP-diacylglycerol synthase</fullName>
    </alternativeName>
    <alternativeName>
        <fullName evidence="19 20">Mitochondrial translocator assembly and maintenance protein 41 homolog</fullName>
    </alternativeName>
</protein>
<evidence type="ECO:0000256" key="18">
    <source>
        <dbReference type="ARBA" id="ARBA00029893"/>
    </source>
</evidence>
<evidence type="ECO:0000256" key="1">
    <source>
        <dbReference type="ARBA" id="ARBA00001946"/>
    </source>
</evidence>
<keyword evidence="14 20" id="KW-0496">Mitochondrion</keyword>
<evidence type="ECO:0000256" key="7">
    <source>
        <dbReference type="ARBA" id="ARBA00018337"/>
    </source>
</evidence>
<keyword evidence="17 20" id="KW-1208">Phospholipid metabolism</keyword>
<dbReference type="EMBL" id="MTYJ01000037">
    <property type="protein sequence ID" value="OQV19606.1"/>
    <property type="molecule type" value="Genomic_DNA"/>
</dbReference>
<dbReference type="PIRSF" id="PIRSF028840">
    <property type="entry name" value="Mmp37"/>
    <property type="match status" value="1"/>
</dbReference>
<keyword evidence="22" id="KW-1185">Reference proteome</keyword>
<evidence type="ECO:0000256" key="10">
    <source>
        <dbReference type="ARBA" id="ARBA00022695"/>
    </source>
</evidence>
<evidence type="ECO:0000256" key="16">
    <source>
        <dbReference type="ARBA" id="ARBA00023209"/>
    </source>
</evidence>
<reference evidence="22" key="1">
    <citation type="submission" date="2017-01" db="EMBL/GenBank/DDBJ databases">
        <title>Comparative genomics of anhydrobiosis in the tardigrade Hypsibius dujardini.</title>
        <authorList>
            <person name="Yoshida Y."/>
            <person name="Koutsovoulos G."/>
            <person name="Laetsch D."/>
            <person name="Stevens L."/>
            <person name="Kumar S."/>
            <person name="Horikawa D."/>
            <person name="Ishino K."/>
            <person name="Komine S."/>
            <person name="Tomita M."/>
            <person name="Blaxter M."/>
            <person name="Arakawa K."/>
        </authorList>
    </citation>
    <scope>NUCLEOTIDE SEQUENCE [LARGE SCALE GENOMIC DNA]</scope>
    <source>
        <strain evidence="22">Z151</strain>
    </source>
</reference>
<comment type="similarity">
    <text evidence="5 20">Belongs to the TAM41 family.</text>
</comment>
<comment type="subcellular location">
    <subcellularLocation>
        <location evidence="2 20">Mitochondrion inner membrane</location>
        <topology evidence="2 20">Peripheral membrane protein</topology>
        <orientation evidence="2 20">Matrix side</orientation>
    </subcellularLocation>
</comment>
<keyword evidence="9 20" id="KW-0808">Transferase</keyword>
<sequence>MAYMRAAETSIHKAFAASVPGDVRLMFAYGSGVFKQRGHGDEKANMLDYILVVDNAVQWHTANLARNRGHYSFLKYGGPDFITEIQRKYGAGIYFNTLVPFENRLVKYGVIATEDLKDDMKNWTTLYVSGRLHKPVLLVTDNTNADTKTCLEMNLRAAVQTSLLLLRDTFTDEELFLTIASLSYAGDFRMTFGEDKNKIKNIVLPHIEEFHLLYRPILKDLRMIDPSANFRTFRQEGSPASRLALLTALPANIRESVIREHLPDNRNKDVNAILTGVAYSPEVNETVFQACHSIVNRSSWGQSVKGIFTAGIRKSIVYGSAKVKKMLKSLKAPQS</sequence>
<keyword evidence="10 20" id="KW-0548">Nucleotidyltransferase</keyword>
<dbReference type="PANTHER" id="PTHR13619:SF0">
    <property type="entry name" value="PHOSPHATIDATE CYTIDYLYLTRANSFERASE, MITOCHONDRIAL"/>
    <property type="match status" value="1"/>
</dbReference>
<evidence type="ECO:0000313" key="21">
    <source>
        <dbReference type="EMBL" id="OQV19606.1"/>
    </source>
</evidence>
<dbReference type="Pfam" id="PF09139">
    <property type="entry name" value="Tam41_Mmp37"/>
    <property type="match status" value="1"/>
</dbReference>
<keyword evidence="15 20" id="KW-0472">Membrane</keyword>
<evidence type="ECO:0000256" key="3">
    <source>
        <dbReference type="ARBA" id="ARBA00005119"/>
    </source>
</evidence>
<comment type="function">
    <text evidence="20">Catalyzes the conversion of phosphatidic acid (PA) to CDP-diacylglycerol (CDP-DAG), an essential intermediate in the synthesis of phosphatidylglycerol, cardiolipin and phosphatidylinositol.</text>
</comment>
<accession>A0A1W0WWP9</accession>
<dbReference type="UniPathway" id="UPA00557">
    <property type="reaction ID" value="UER00614"/>
</dbReference>
<evidence type="ECO:0000256" key="8">
    <source>
        <dbReference type="ARBA" id="ARBA00022516"/>
    </source>
</evidence>
<evidence type="ECO:0000256" key="6">
    <source>
        <dbReference type="ARBA" id="ARBA00012487"/>
    </source>
</evidence>
<dbReference type="GO" id="GO:0016024">
    <property type="term" value="P:CDP-diacylglycerol biosynthetic process"/>
    <property type="evidence" value="ECO:0007669"/>
    <property type="project" value="UniProtKB-UniRule"/>
</dbReference>
<evidence type="ECO:0000256" key="9">
    <source>
        <dbReference type="ARBA" id="ARBA00022679"/>
    </source>
</evidence>
<comment type="catalytic activity">
    <reaction evidence="20">
        <text>a 1,2-diacyl-sn-glycero-3-phosphate + CTP + H(+) = a CDP-1,2-diacyl-sn-glycerol + diphosphate</text>
        <dbReference type="Rhea" id="RHEA:16229"/>
        <dbReference type="ChEBI" id="CHEBI:15378"/>
        <dbReference type="ChEBI" id="CHEBI:33019"/>
        <dbReference type="ChEBI" id="CHEBI:37563"/>
        <dbReference type="ChEBI" id="CHEBI:58332"/>
        <dbReference type="ChEBI" id="CHEBI:58608"/>
        <dbReference type="EC" id="2.7.7.41"/>
    </reaction>
</comment>
<dbReference type="OrthoDB" id="341477at2759"/>
<dbReference type="GO" id="GO:0032049">
    <property type="term" value="P:cardiolipin biosynthetic process"/>
    <property type="evidence" value="ECO:0007669"/>
    <property type="project" value="UniProtKB-UniRule"/>
</dbReference>
<evidence type="ECO:0000256" key="19">
    <source>
        <dbReference type="ARBA" id="ARBA00031502"/>
    </source>
</evidence>
<dbReference type="PANTHER" id="PTHR13619">
    <property type="entry name" value="PHOSPHATIDATE CYTIDYLYLTRANSFERASE, MITOCHONDRIAL"/>
    <property type="match status" value="1"/>
</dbReference>
<evidence type="ECO:0000256" key="4">
    <source>
        <dbReference type="ARBA" id="ARBA00005189"/>
    </source>
</evidence>
<dbReference type="GO" id="GO:0005743">
    <property type="term" value="C:mitochondrial inner membrane"/>
    <property type="evidence" value="ECO:0007669"/>
    <property type="project" value="UniProtKB-SubCell"/>
</dbReference>
<dbReference type="Proteomes" id="UP000192578">
    <property type="component" value="Unassembled WGS sequence"/>
</dbReference>
<evidence type="ECO:0000256" key="14">
    <source>
        <dbReference type="ARBA" id="ARBA00023128"/>
    </source>
</evidence>
<comment type="cofactor">
    <cofactor evidence="1 20">
        <name>Mg(2+)</name>
        <dbReference type="ChEBI" id="CHEBI:18420"/>
    </cofactor>
</comment>
<dbReference type="InterPro" id="IPR015222">
    <property type="entry name" value="Tam41"/>
</dbReference>
<keyword evidence="8 20" id="KW-0444">Lipid biosynthesis</keyword>
<evidence type="ECO:0000256" key="5">
    <source>
        <dbReference type="ARBA" id="ARBA00005458"/>
    </source>
</evidence>
<evidence type="ECO:0000256" key="20">
    <source>
        <dbReference type="PIRNR" id="PIRNR028840"/>
    </source>
</evidence>
<evidence type="ECO:0000256" key="11">
    <source>
        <dbReference type="ARBA" id="ARBA00022792"/>
    </source>
</evidence>
<keyword evidence="12 20" id="KW-0460">Magnesium</keyword>
<evidence type="ECO:0000256" key="15">
    <source>
        <dbReference type="ARBA" id="ARBA00023136"/>
    </source>
</evidence>